<feature type="coiled-coil region" evidence="1">
    <location>
        <begin position="151"/>
        <end position="185"/>
    </location>
</feature>
<evidence type="ECO:0000256" key="1">
    <source>
        <dbReference type="SAM" id="Coils"/>
    </source>
</evidence>
<sequence length="198" mass="23210">MSSSESSPAVVNHAKRGRPSGSTKKGNDDAPPTKKIRSKDKDEDITMEKDHPSKKSRGKKQAPVEDEDVTMVVDEPEYADLLTKDVNQLTFAHYHLMRAKVTEVERYWDIIKEQKVLDMQKRETAAIVENKRMESEEKRKEIAAFVEDETRKTLAQVVEACKMRIEAAREEKEAYEVKLRYMQEETKRRTERRRFEEY</sequence>
<evidence type="ECO:0000256" key="2">
    <source>
        <dbReference type="SAM" id="MobiDB-lite"/>
    </source>
</evidence>
<accession>A0A9P6EJK3</accession>
<dbReference type="EMBL" id="MU157842">
    <property type="protein sequence ID" value="KAF9530022.1"/>
    <property type="molecule type" value="Genomic_DNA"/>
</dbReference>
<proteinExistence type="predicted"/>
<protein>
    <submittedName>
        <fullName evidence="3">Uncharacterized protein</fullName>
    </submittedName>
</protein>
<gene>
    <name evidence="3" type="ORF">CPB83DRAFT_851458</name>
</gene>
<comment type="caution">
    <text evidence="3">The sequence shown here is derived from an EMBL/GenBank/DDBJ whole genome shotgun (WGS) entry which is preliminary data.</text>
</comment>
<evidence type="ECO:0000313" key="3">
    <source>
        <dbReference type="EMBL" id="KAF9530022.1"/>
    </source>
</evidence>
<dbReference type="Proteomes" id="UP000807306">
    <property type="component" value="Unassembled WGS sequence"/>
</dbReference>
<reference evidence="3" key="1">
    <citation type="submission" date="2020-11" db="EMBL/GenBank/DDBJ databases">
        <authorList>
            <consortium name="DOE Joint Genome Institute"/>
            <person name="Ahrendt S."/>
            <person name="Riley R."/>
            <person name="Andreopoulos W."/>
            <person name="Labutti K."/>
            <person name="Pangilinan J."/>
            <person name="Ruiz-Duenas F.J."/>
            <person name="Barrasa J.M."/>
            <person name="Sanchez-Garcia M."/>
            <person name="Camarero S."/>
            <person name="Miyauchi S."/>
            <person name="Serrano A."/>
            <person name="Linde D."/>
            <person name="Babiker R."/>
            <person name="Drula E."/>
            <person name="Ayuso-Fernandez I."/>
            <person name="Pacheco R."/>
            <person name="Padilla G."/>
            <person name="Ferreira P."/>
            <person name="Barriuso J."/>
            <person name="Kellner H."/>
            <person name="Castanera R."/>
            <person name="Alfaro M."/>
            <person name="Ramirez L."/>
            <person name="Pisabarro A.G."/>
            <person name="Kuo A."/>
            <person name="Tritt A."/>
            <person name="Lipzen A."/>
            <person name="He G."/>
            <person name="Yan M."/>
            <person name="Ng V."/>
            <person name="Cullen D."/>
            <person name="Martin F."/>
            <person name="Rosso M.-N."/>
            <person name="Henrissat B."/>
            <person name="Hibbett D."/>
            <person name="Martinez A.T."/>
            <person name="Grigoriev I.V."/>
        </authorList>
    </citation>
    <scope>NUCLEOTIDE SEQUENCE</scope>
    <source>
        <strain evidence="3">CBS 506.95</strain>
    </source>
</reference>
<organism evidence="3 4">
    <name type="scientific">Crepidotus variabilis</name>
    <dbReference type="NCBI Taxonomy" id="179855"/>
    <lineage>
        <taxon>Eukaryota</taxon>
        <taxon>Fungi</taxon>
        <taxon>Dikarya</taxon>
        <taxon>Basidiomycota</taxon>
        <taxon>Agaricomycotina</taxon>
        <taxon>Agaricomycetes</taxon>
        <taxon>Agaricomycetidae</taxon>
        <taxon>Agaricales</taxon>
        <taxon>Agaricineae</taxon>
        <taxon>Crepidotaceae</taxon>
        <taxon>Crepidotus</taxon>
    </lineage>
</organism>
<keyword evidence="1" id="KW-0175">Coiled coil</keyword>
<evidence type="ECO:0000313" key="4">
    <source>
        <dbReference type="Proteomes" id="UP000807306"/>
    </source>
</evidence>
<name>A0A9P6EJK3_9AGAR</name>
<dbReference type="AlphaFoldDB" id="A0A9P6EJK3"/>
<feature type="region of interest" description="Disordered" evidence="2">
    <location>
        <begin position="1"/>
        <end position="70"/>
    </location>
</feature>
<feature type="compositionally biased region" description="Basic and acidic residues" evidence="2">
    <location>
        <begin position="39"/>
        <end position="53"/>
    </location>
</feature>
<keyword evidence="4" id="KW-1185">Reference proteome</keyword>